<accession>A0A368SDB4</accession>
<dbReference type="AlphaFoldDB" id="A0A368SDB4"/>
<reference evidence="2" key="2">
    <citation type="submission" date="2015-07" db="EMBL/GenBank/DDBJ databases">
        <authorList>
            <person name="Noorani M."/>
        </authorList>
    </citation>
    <scope>NUCLEOTIDE SEQUENCE</scope>
    <source>
        <strain evidence="2">Yugu1</strain>
    </source>
</reference>
<dbReference type="EMBL" id="CM003535">
    <property type="protein sequence ID" value="RCV39810.1"/>
    <property type="molecule type" value="Genomic_DNA"/>
</dbReference>
<proteinExistence type="predicted"/>
<organism evidence="2">
    <name type="scientific">Setaria italica</name>
    <name type="common">Foxtail millet</name>
    <name type="synonym">Panicum italicum</name>
    <dbReference type="NCBI Taxonomy" id="4555"/>
    <lineage>
        <taxon>Eukaryota</taxon>
        <taxon>Viridiplantae</taxon>
        <taxon>Streptophyta</taxon>
        <taxon>Embryophyta</taxon>
        <taxon>Tracheophyta</taxon>
        <taxon>Spermatophyta</taxon>
        <taxon>Magnoliopsida</taxon>
        <taxon>Liliopsida</taxon>
        <taxon>Poales</taxon>
        <taxon>Poaceae</taxon>
        <taxon>PACMAD clade</taxon>
        <taxon>Panicoideae</taxon>
        <taxon>Panicodae</taxon>
        <taxon>Paniceae</taxon>
        <taxon>Cenchrinae</taxon>
        <taxon>Setaria</taxon>
    </lineage>
</organism>
<evidence type="ECO:0000256" key="1">
    <source>
        <dbReference type="SAM" id="MobiDB-lite"/>
    </source>
</evidence>
<feature type="region of interest" description="Disordered" evidence="1">
    <location>
        <begin position="61"/>
        <end position="103"/>
    </location>
</feature>
<sequence>MQFSCHSPSDPRTVVAAAYCSSSMANIKHQSYAMPTKTRGSGTAPPCCRLAVTLVLGHLRQHQPDAQAPSTTTRLRLTPSRAPRSSRPTRYGYLEPSLSASIS</sequence>
<name>A0A368SDB4_SETIT</name>
<feature type="compositionally biased region" description="Low complexity" evidence="1">
    <location>
        <begin position="68"/>
        <end position="90"/>
    </location>
</feature>
<reference evidence="2" key="1">
    <citation type="journal article" date="2012" name="Nat. Biotechnol.">
        <title>Reference genome sequence of the model plant Setaria.</title>
        <authorList>
            <person name="Bennetzen J.L."/>
            <person name="Schmutz J."/>
            <person name="Wang H."/>
            <person name="Percifield R."/>
            <person name="Hawkins J."/>
            <person name="Pontaroli A.C."/>
            <person name="Estep M."/>
            <person name="Feng L."/>
            <person name="Vaughn J.N."/>
            <person name="Grimwood J."/>
            <person name="Jenkins J."/>
            <person name="Barry K."/>
            <person name="Lindquist E."/>
            <person name="Hellsten U."/>
            <person name="Deshpande S."/>
            <person name="Wang X."/>
            <person name="Wu X."/>
            <person name="Mitros T."/>
            <person name="Triplett J."/>
            <person name="Yang X."/>
            <person name="Ye C.Y."/>
            <person name="Mauro-Herrera M."/>
            <person name="Wang L."/>
            <person name="Li P."/>
            <person name="Sharma M."/>
            <person name="Sharma R."/>
            <person name="Ronald P.C."/>
            <person name="Panaud O."/>
            <person name="Kellogg E.A."/>
            <person name="Brutnell T.P."/>
            <person name="Doust A.N."/>
            <person name="Tuskan G.A."/>
            <person name="Rokhsar D."/>
            <person name="Devos K.M."/>
        </authorList>
    </citation>
    <scope>NUCLEOTIDE SEQUENCE [LARGE SCALE GENOMIC DNA]</scope>
    <source>
        <strain evidence="2">Yugu1</strain>
    </source>
</reference>
<gene>
    <name evidence="2" type="ORF">SETIT_8G252900v2</name>
</gene>
<protein>
    <submittedName>
        <fullName evidence="2">Uncharacterized protein</fullName>
    </submittedName>
</protein>
<evidence type="ECO:0000313" key="2">
    <source>
        <dbReference type="EMBL" id="RCV39810.1"/>
    </source>
</evidence>